<gene>
    <name evidence="2" type="ORF">B4102_3154</name>
</gene>
<name>A0A150KZV9_9BACI</name>
<accession>A0A150KZV9</accession>
<dbReference type="Proteomes" id="UP000075666">
    <property type="component" value="Unassembled WGS sequence"/>
</dbReference>
<dbReference type="PATRIC" id="fig|46224.3.peg.3125"/>
<evidence type="ECO:0000313" key="2">
    <source>
        <dbReference type="EMBL" id="KYD05605.1"/>
    </source>
</evidence>
<organism evidence="2 3">
    <name type="scientific">Heyndrickxia sporothermodurans</name>
    <dbReference type="NCBI Taxonomy" id="46224"/>
    <lineage>
        <taxon>Bacteria</taxon>
        <taxon>Bacillati</taxon>
        <taxon>Bacillota</taxon>
        <taxon>Bacilli</taxon>
        <taxon>Bacillales</taxon>
        <taxon>Bacillaceae</taxon>
        <taxon>Heyndrickxia</taxon>
    </lineage>
</organism>
<dbReference type="Pfam" id="PF07486">
    <property type="entry name" value="Hydrolase_2"/>
    <property type="match status" value="1"/>
</dbReference>
<protein>
    <recommendedName>
        <fullName evidence="1">Cell wall hydrolase SleB domain-containing protein</fullName>
    </recommendedName>
</protein>
<dbReference type="EMBL" id="LQYN01000055">
    <property type="protein sequence ID" value="KYD05605.1"/>
    <property type="molecule type" value="Genomic_DNA"/>
</dbReference>
<evidence type="ECO:0000313" key="3">
    <source>
        <dbReference type="Proteomes" id="UP000075666"/>
    </source>
</evidence>
<feature type="domain" description="Cell wall hydrolase SleB" evidence="1">
    <location>
        <begin position="3"/>
        <end position="58"/>
    </location>
</feature>
<proteinExistence type="predicted"/>
<dbReference type="STRING" id="46224.B4102_3154"/>
<comment type="caution">
    <text evidence="2">The sequence shown here is derived from an EMBL/GenBank/DDBJ whole genome shotgun (WGS) entry which is preliminary data.</text>
</comment>
<evidence type="ECO:0000259" key="1">
    <source>
        <dbReference type="Pfam" id="PF07486"/>
    </source>
</evidence>
<dbReference type="AlphaFoldDB" id="A0A150KZV9"/>
<sequence length="71" mass="8757">MFYQRARESERRLARKNLEYWRDYPAKYALWYFNPYGPCPPTWYNQPFAGRFKQHCFYEPAPGTCESVYSR</sequence>
<keyword evidence="3" id="KW-1185">Reference proteome</keyword>
<reference evidence="2 3" key="1">
    <citation type="submission" date="2016-01" db="EMBL/GenBank/DDBJ databases">
        <title>Genome Sequences of Twelve Sporeforming Bacillus Species Isolated from Foods.</title>
        <authorList>
            <person name="Berendsen E.M."/>
            <person name="Wells-Bennik M.H."/>
            <person name="Krawcyk A.O."/>
            <person name="De Jong A."/>
            <person name="Holsappel S."/>
            <person name="Eijlander R.T."/>
            <person name="Kuipers O.P."/>
        </authorList>
    </citation>
    <scope>NUCLEOTIDE SEQUENCE [LARGE SCALE GENOMIC DNA]</scope>
    <source>
        <strain evidence="2 3">B4102</strain>
    </source>
</reference>
<dbReference type="InterPro" id="IPR011105">
    <property type="entry name" value="Cell_wall_hydrolase_SleB"/>
</dbReference>